<sequence length="106" mass="12305">MKVHDIYKDEELTIPEDVEISVKSRIVRVKGPRGELTKNLRHIDMEIQVIGSKKLRFIVWHGKRKHVACIRTVRSLINNMITGVTKKGGGRRNWKGSDDIDWEWSA</sequence>
<proteinExistence type="inferred from homology"/>
<accession>A0A433QKQ5</accession>
<evidence type="ECO:0000256" key="1">
    <source>
        <dbReference type="ARBA" id="ARBA00009356"/>
    </source>
</evidence>
<comment type="similarity">
    <text evidence="1">Belongs to the universal ribosomal protein uL6 family.</text>
</comment>
<dbReference type="PANTHER" id="PTHR11655">
    <property type="entry name" value="60S/50S RIBOSOMAL PROTEIN L6/L9"/>
    <property type="match status" value="1"/>
</dbReference>
<comment type="caution">
    <text evidence="5">The sequence shown here is derived from an EMBL/GenBank/DDBJ whole genome shotgun (WGS) entry which is preliminary data.</text>
</comment>
<evidence type="ECO:0000259" key="4">
    <source>
        <dbReference type="Pfam" id="PF00347"/>
    </source>
</evidence>
<dbReference type="Proteomes" id="UP000274822">
    <property type="component" value="Unassembled WGS sequence"/>
</dbReference>
<keyword evidence="3" id="KW-0687">Ribonucleoprotein</keyword>
<reference evidence="5 6" key="1">
    <citation type="journal article" date="2018" name="New Phytol.">
        <title>Phylogenomics of Endogonaceae and evolution of mycorrhizas within Mucoromycota.</title>
        <authorList>
            <person name="Chang Y."/>
            <person name="Desiro A."/>
            <person name="Na H."/>
            <person name="Sandor L."/>
            <person name="Lipzen A."/>
            <person name="Clum A."/>
            <person name="Barry K."/>
            <person name="Grigoriev I.V."/>
            <person name="Martin F.M."/>
            <person name="Stajich J.E."/>
            <person name="Smith M.E."/>
            <person name="Bonito G."/>
            <person name="Spatafora J.W."/>
        </authorList>
    </citation>
    <scope>NUCLEOTIDE SEQUENCE [LARGE SCALE GENOMIC DNA]</scope>
    <source>
        <strain evidence="5 6">AD002</strain>
    </source>
</reference>
<dbReference type="AlphaFoldDB" id="A0A433QKQ5"/>
<feature type="domain" description="Large ribosomal subunit protein uL6 alpha-beta" evidence="4">
    <location>
        <begin position="14"/>
        <end position="86"/>
    </location>
</feature>
<dbReference type="GO" id="GO:0003735">
    <property type="term" value="F:structural constituent of ribosome"/>
    <property type="evidence" value="ECO:0007669"/>
    <property type="project" value="InterPro"/>
</dbReference>
<keyword evidence="6" id="KW-1185">Reference proteome</keyword>
<name>A0A433QKQ5_9FUNG</name>
<protein>
    <submittedName>
        <fullName evidence="5">Ribosomal protein L6, alpha-beta domain-containing protein</fullName>
    </submittedName>
</protein>
<organism evidence="5 6">
    <name type="scientific">Jimgerdemannia flammicorona</name>
    <dbReference type="NCBI Taxonomy" id="994334"/>
    <lineage>
        <taxon>Eukaryota</taxon>
        <taxon>Fungi</taxon>
        <taxon>Fungi incertae sedis</taxon>
        <taxon>Mucoromycota</taxon>
        <taxon>Mucoromycotina</taxon>
        <taxon>Endogonomycetes</taxon>
        <taxon>Endogonales</taxon>
        <taxon>Endogonaceae</taxon>
        <taxon>Jimgerdemannia</taxon>
    </lineage>
</organism>
<dbReference type="InterPro" id="IPR000702">
    <property type="entry name" value="Ribosomal_uL6-like"/>
</dbReference>
<dbReference type="EMBL" id="RBNJ01003970">
    <property type="protein sequence ID" value="RUS30359.1"/>
    <property type="molecule type" value="Genomic_DNA"/>
</dbReference>
<evidence type="ECO:0000313" key="5">
    <source>
        <dbReference type="EMBL" id="RUS30359.1"/>
    </source>
</evidence>
<dbReference type="SUPFAM" id="SSF56053">
    <property type="entry name" value="Ribosomal protein L6"/>
    <property type="match status" value="1"/>
</dbReference>
<evidence type="ECO:0000313" key="6">
    <source>
        <dbReference type="Proteomes" id="UP000274822"/>
    </source>
</evidence>
<dbReference type="InterPro" id="IPR020040">
    <property type="entry name" value="Ribosomal_uL6_a/b-dom"/>
</dbReference>
<evidence type="ECO:0000256" key="2">
    <source>
        <dbReference type="ARBA" id="ARBA00022980"/>
    </source>
</evidence>
<dbReference type="GO" id="GO:0002181">
    <property type="term" value="P:cytoplasmic translation"/>
    <property type="evidence" value="ECO:0007669"/>
    <property type="project" value="TreeGrafter"/>
</dbReference>
<dbReference type="Gene3D" id="3.90.930.12">
    <property type="entry name" value="Ribosomal protein L6, alpha-beta domain"/>
    <property type="match status" value="1"/>
</dbReference>
<dbReference type="PANTHER" id="PTHR11655:SF16">
    <property type="entry name" value="60S RIBOSOMAL PROTEIN L9"/>
    <property type="match status" value="1"/>
</dbReference>
<keyword evidence="2 5" id="KW-0689">Ribosomal protein</keyword>
<gene>
    <name evidence="5" type="ORF">BC938DRAFT_479489</name>
</gene>
<evidence type="ECO:0000256" key="3">
    <source>
        <dbReference type="ARBA" id="ARBA00023274"/>
    </source>
</evidence>
<dbReference type="GO" id="GO:0022625">
    <property type="term" value="C:cytosolic large ribosomal subunit"/>
    <property type="evidence" value="ECO:0007669"/>
    <property type="project" value="TreeGrafter"/>
</dbReference>
<dbReference type="Pfam" id="PF00347">
    <property type="entry name" value="Ribosomal_L6"/>
    <property type="match status" value="1"/>
</dbReference>
<dbReference type="FunFam" id="3.90.930.12:FF:000004">
    <property type="entry name" value="60S ribosomal protein L9"/>
    <property type="match status" value="1"/>
</dbReference>
<dbReference type="InterPro" id="IPR036789">
    <property type="entry name" value="Ribosomal_uL6-like_a/b-dom_sf"/>
</dbReference>
<dbReference type="GO" id="GO:0019843">
    <property type="term" value="F:rRNA binding"/>
    <property type="evidence" value="ECO:0007669"/>
    <property type="project" value="InterPro"/>
</dbReference>